<gene>
    <name evidence="9" type="ORF">FQ330_11300</name>
</gene>
<comment type="caution">
    <text evidence="9">The sequence shown here is derived from an EMBL/GenBank/DDBJ whole genome shotgun (WGS) entry which is preliminary data.</text>
</comment>
<evidence type="ECO:0000256" key="4">
    <source>
        <dbReference type="ARBA" id="ARBA00047199"/>
    </source>
</evidence>
<comment type="catalytic activity">
    <reaction evidence="6">
        <text>L-methionine + H2O = methanethiol + 2-oxobutanoate + NH4(+)</text>
        <dbReference type="Rhea" id="RHEA:23800"/>
        <dbReference type="ChEBI" id="CHEBI:15377"/>
        <dbReference type="ChEBI" id="CHEBI:16007"/>
        <dbReference type="ChEBI" id="CHEBI:16763"/>
        <dbReference type="ChEBI" id="CHEBI:28938"/>
        <dbReference type="ChEBI" id="CHEBI:57844"/>
        <dbReference type="EC" id="4.4.1.11"/>
    </reaction>
    <physiologicalReaction direction="left-to-right" evidence="6">
        <dbReference type="Rhea" id="RHEA:23801"/>
    </physiologicalReaction>
</comment>
<keyword evidence="10" id="KW-1185">Reference proteome</keyword>
<dbReference type="GO" id="GO:0018826">
    <property type="term" value="F:methionine gamma-lyase activity"/>
    <property type="evidence" value="ECO:0007669"/>
    <property type="project" value="UniProtKB-EC"/>
</dbReference>
<dbReference type="GO" id="GO:0019343">
    <property type="term" value="P:cysteine biosynthetic process via cystathionine"/>
    <property type="evidence" value="ECO:0007669"/>
    <property type="project" value="TreeGrafter"/>
</dbReference>
<dbReference type="GO" id="GO:0005737">
    <property type="term" value="C:cytoplasm"/>
    <property type="evidence" value="ECO:0007669"/>
    <property type="project" value="TreeGrafter"/>
</dbReference>
<keyword evidence="9" id="KW-0808">Transferase</keyword>
<dbReference type="SUPFAM" id="SSF53383">
    <property type="entry name" value="PLP-dependent transferases"/>
    <property type="match status" value="1"/>
</dbReference>
<dbReference type="GO" id="GO:0047982">
    <property type="term" value="F:homocysteine desulfhydrase activity"/>
    <property type="evidence" value="ECO:0007669"/>
    <property type="project" value="UniProtKB-EC"/>
</dbReference>
<dbReference type="GO" id="GO:0016740">
    <property type="term" value="F:transferase activity"/>
    <property type="evidence" value="ECO:0007669"/>
    <property type="project" value="UniProtKB-KW"/>
</dbReference>
<dbReference type="OrthoDB" id="9780685at2"/>
<evidence type="ECO:0000256" key="5">
    <source>
        <dbReference type="ARBA" id="ARBA00048780"/>
    </source>
</evidence>
<comment type="catalytic activity">
    <reaction evidence="5">
        <text>L-homocysteine + H2O = 2-oxobutanoate + hydrogen sulfide + NH4(+) + H(+)</text>
        <dbReference type="Rhea" id="RHEA:14501"/>
        <dbReference type="ChEBI" id="CHEBI:15377"/>
        <dbReference type="ChEBI" id="CHEBI:15378"/>
        <dbReference type="ChEBI" id="CHEBI:16763"/>
        <dbReference type="ChEBI" id="CHEBI:28938"/>
        <dbReference type="ChEBI" id="CHEBI:29919"/>
        <dbReference type="ChEBI" id="CHEBI:58199"/>
        <dbReference type="EC" id="4.4.1.2"/>
    </reaction>
    <physiologicalReaction direction="left-to-right" evidence="5">
        <dbReference type="Rhea" id="RHEA:14502"/>
    </physiologicalReaction>
</comment>
<evidence type="ECO:0000256" key="3">
    <source>
        <dbReference type="ARBA" id="ARBA00047175"/>
    </source>
</evidence>
<dbReference type="GO" id="GO:0030170">
    <property type="term" value="F:pyridoxal phosphate binding"/>
    <property type="evidence" value="ECO:0007669"/>
    <property type="project" value="InterPro"/>
</dbReference>
<dbReference type="EMBL" id="VOIR01000016">
    <property type="protein sequence ID" value="KAA6431341.1"/>
    <property type="molecule type" value="Genomic_DNA"/>
</dbReference>
<dbReference type="InterPro" id="IPR015424">
    <property type="entry name" value="PyrdxlP-dep_Trfase"/>
</dbReference>
<organism evidence="9 10">
    <name type="scientific">Agrococcus sediminis</name>
    <dbReference type="NCBI Taxonomy" id="2599924"/>
    <lineage>
        <taxon>Bacteria</taxon>
        <taxon>Bacillati</taxon>
        <taxon>Actinomycetota</taxon>
        <taxon>Actinomycetes</taxon>
        <taxon>Micrococcales</taxon>
        <taxon>Microbacteriaceae</taxon>
        <taxon>Agrococcus</taxon>
    </lineage>
</organism>
<evidence type="ECO:0000256" key="6">
    <source>
        <dbReference type="ARBA" id="ARBA00052699"/>
    </source>
</evidence>
<dbReference type="GO" id="GO:0004123">
    <property type="term" value="F:cystathionine gamma-lyase activity"/>
    <property type="evidence" value="ECO:0007669"/>
    <property type="project" value="TreeGrafter"/>
</dbReference>
<comment type="cofactor">
    <cofactor evidence="1 8">
        <name>pyridoxal 5'-phosphate</name>
        <dbReference type="ChEBI" id="CHEBI:597326"/>
    </cofactor>
</comment>
<dbReference type="InterPro" id="IPR015421">
    <property type="entry name" value="PyrdxlP-dep_Trfase_major"/>
</dbReference>
<evidence type="ECO:0000313" key="10">
    <source>
        <dbReference type="Proteomes" id="UP000323221"/>
    </source>
</evidence>
<proteinExistence type="inferred from homology"/>
<dbReference type="EC" id="4.4.1.2" evidence="3"/>
<evidence type="ECO:0000256" key="7">
    <source>
        <dbReference type="PIRSR" id="PIRSR001434-2"/>
    </source>
</evidence>
<dbReference type="PIRSF" id="PIRSF001434">
    <property type="entry name" value="CGS"/>
    <property type="match status" value="1"/>
</dbReference>
<protein>
    <recommendedName>
        <fullName evidence="3">homocysteine desulfhydrase</fullName>
        <ecNumber evidence="3">4.4.1.2</ecNumber>
    </recommendedName>
    <alternativeName>
        <fullName evidence="4">Homocysteine desulfhydrase</fullName>
    </alternativeName>
</protein>
<evidence type="ECO:0000256" key="1">
    <source>
        <dbReference type="ARBA" id="ARBA00001933"/>
    </source>
</evidence>
<sequence>MVAMTTSNDARLRLDSLAVHAGRDELRSLGVHAAPIDLSSTNPLAGVDSGGDAYERLATGGDVGDGSAVYQRLWNPTVARFEQALAALEGAEAAVAFASGMATTTAVLTAARQRRGAHVVALRPLYGGTDHLLATGLLGTETTFVDSVEAVERAVRPDTGLVIAETPANPTLELVDLDALVAAAGEAPVLVDNTFATPVLQRPLDHGAALSMHSATKYIGGHGDVLGGVVACDEAWARALRPVRAITGAIAHPLSAYLMHRGLQTLPLRVRAQQAGAVRVAEALLDLPGVRAVRFPGLDGCDPRGLVGPGRQMAGPGSMLAIDVGSFAAAAAVAEGVRLFTHAVSLGSVDSLIQHPASLTHRPVAPEAKPDAGVLRLSIGLEHPDDLIADLAQALEATAVTARTAAAAMR</sequence>
<evidence type="ECO:0000256" key="8">
    <source>
        <dbReference type="RuleBase" id="RU362118"/>
    </source>
</evidence>
<dbReference type="FunFam" id="3.40.640.10:FF:000046">
    <property type="entry name" value="Cystathionine gamma-lyase"/>
    <property type="match status" value="1"/>
</dbReference>
<dbReference type="Pfam" id="PF01053">
    <property type="entry name" value="Cys_Met_Meta_PP"/>
    <property type="match status" value="1"/>
</dbReference>
<comment type="similarity">
    <text evidence="8">Belongs to the trans-sulfuration enzymes family.</text>
</comment>
<feature type="modified residue" description="N6-(pyridoxal phosphate)lysine" evidence="7">
    <location>
        <position position="217"/>
    </location>
</feature>
<name>A0A5M8Q8C2_9MICO</name>
<dbReference type="AlphaFoldDB" id="A0A5M8Q8C2"/>
<evidence type="ECO:0000313" key="9">
    <source>
        <dbReference type="EMBL" id="KAA6431341.1"/>
    </source>
</evidence>
<reference evidence="9 10" key="1">
    <citation type="submission" date="2019-08" db="EMBL/GenBank/DDBJ databases">
        <title>Agrococcus lahaulensis sp. nov., isolated from a cold desert of the Indian Himalayas.</title>
        <authorList>
            <person name="Qu J.H."/>
        </authorList>
    </citation>
    <scope>NUCLEOTIDE SEQUENCE [LARGE SCALE GENOMIC DNA]</scope>
    <source>
        <strain evidence="9 10">NS18</strain>
    </source>
</reference>
<dbReference type="GO" id="GO:0019346">
    <property type="term" value="P:transsulfuration"/>
    <property type="evidence" value="ECO:0007669"/>
    <property type="project" value="InterPro"/>
</dbReference>
<dbReference type="InterPro" id="IPR000277">
    <property type="entry name" value="Cys/Met-Metab_PyrdxlP-dep_enz"/>
</dbReference>
<dbReference type="Gene3D" id="3.40.640.10">
    <property type="entry name" value="Type I PLP-dependent aspartate aminotransferase-like (Major domain)"/>
    <property type="match status" value="1"/>
</dbReference>
<keyword evidence="2 7" id="KW-0663">Pyridoxal phosphate</keyword>
<dbReference type="InterPro" id="IPR015422">
    <property type="entry name" value="PyrdxlP-dep_Trfase_small"/>
</dbReference>
<dbReference type="Gene3D" id="3.90.1150.10">
    <property type="entry name" value="Aspartate Aminotransferase, domain 1"/>
    <property type="match status" value="1"/>
</dbReference>
<accession>A0A5M8Q8C2</accession>
<dbReference type="PANTHER" id="PTHR11808">
    <property type="entry name" value="TRANS-SULFURATION ENZYME FAMILY MEMBER"/>
    <property type="match status" value="1"/>
</dbReference>
<dbReference type="PANTHER" id="PTHR11808:SF85">
    <property type="entry name" value="CYSTATHIONINE GAMMA-LYASE-RELATED"/>
    <property type="match status" value="1"/>
</dbReference>
<evidence type="ECO:0000256" key="2">
    <source>
        <dbReference type="ARBA" id="ARBA00022898"/>
    </source>
</evidence>
<dbReference type="Proteomes" id="UP000323221">
    <property type="component" value="Unassembled WGS sequence"/>
</dbReference>